<sequence>MAVAGVGAYVISEQLLGHETPLFAAVAALIAMGFTKEPRLRKVVEVAIGCTLGVLLADMLVLGLGGGVVTALVAVFSAVMLARFLDPGPLLAMQMGLQSLLVVMVPVPADAVLGPFTRSIDAVVGGATALLITLITPKDPRGEPVREMREVADQFTLALRETAAALHTSDSRQAWHALIRARGLQSQVDETSKALSSAKELTRYSPAHRRHRHYVRRIEHTAGKLDLAVRSLRLMTRRAVSTIDHARLSDSGTVQLATVLEQLADAAGQLGQATRETGPGFDRWMNTARDSLAAVATRLHPQRLDIHDLEGEALVLLARTMVVDLLEATGCEHDDALTYLPAL</sequence>
<name>A0A3A4F2Y8_9MICC</name>
<keyword evidence="3 5" id="KW-1133">Transmembrane helix</keyword>
<dbReference type="Proteomes" id="UP000266615">
    <property type="component" value="Unassembled WGS sequence"/>
</dbReference>
<organism evidence="7 8">
    <name type="scientific">Nesterenkonia natronophila</name>
    <dbReference type="NCBI Taxonomy" id="2174932"/>
    <lineage>
        <taxon>Bacteria</taxon>
        <taxon>Bacillati</taxon>
        <taxon>Actinomycetota</taxon>
        <taxon>Actinomycetes</taxon>
        <taxon>Micrococcales</taxon>
        <taxon>Micrococcaceae</taxon>
        <taxon>Nesterenkonia</taxon>
    </lineage>
</organism>
<dbReference type="InterPro" id="IPR049453">
    <property type="entry name" value="Memb_transporter_dom"/>
</dbReference>
<evidence type="ECO:0000256" key="3">
    <source>
        <dbReference type="ARBA" id="ARBA00022989"/>
    </source>
</evidence>
<evidence type="ECO:0000313" key="7">
    <source>
        <dbReference type="EMBL" id="RJN32208.1"/>
    </source>
</evidence>
<reference evidence="7 8" key="1">
    <citation type="submission" date="2018-09" db="EMBL/GenBank/DDBJ databases">
        <title>Nesterenkonia natronophila sp. nov., an alkaliphilic actinobacteriume isolated from a soda lake, and emended description of the genus Nesterenkonia.</title>
        <authorList>
            <person name="Menes R.J."/>
            <person name="Iriarte A."/>
        </authorList>
    </citation>
    <scope>NUCLEOTIDE SEQUENCE [LARGE SCALE GENOMIC DNA]</scope>
    <source>
        <strain evidence="7 8">M8</strain>
    </source>
</reference>
<keyword evidence="4 5" id="KW-0472">Membrane</keyword>
<feature type="transmembrane region" description="Helical" evidence="5">
    <location>
        <begin position="15"/>
        <end position="34"/>
    </location>
</feature>
<proteinExistence type="predicted"/>
<evidence type="ECO:0000256" key="2">
    <source>
        <dbReference type="ARBA" id="ARBA00022692"/>
    </source>
</evidence>
<evidence type="ECO:0000256" key="1">
    <source>
        <dbReference type="ARBA" id="ARBA00004141"/>
    </source>
</evidence>
<feature type="transmembrane region" description="Helical" evidence="5">
    <location>
        <begin position="46"/>
        <end position="79"/>
    </location>
</feature>
<dbReference type="OrthoDB" id="5198202at2"/>
<comment type="caution">
    <text evidence="7">The sequence shown here is derived from an EMBL/GenBank/DDBJ whole genome shotgun (WGS) entry which is preliminary data.</text>
</comment>
<evidence type="ECO:0000259" key="6">
    <source>
        <dbReference type="Pfam" id="PF13515"/>
    </source>
</evidence>
<dbReference type="EMBL" id="QYZP01000002">
    <property type="protein sequence ID" value="RJN32208.1"/>
    <property type="molecule type" value="Genomic_DNA"/>
</dbReference>
<feature type="domain" description="Integral membrane bound transporter" evidence="6">
    <location>
        <begin position="9"/>
        <end position="132"/>
    </location>
</feature>
<evidence type="ECO:0000256" key="5">
    <source>
        <dbReference type="SAM" id="Phobius"/>
    </source>
</evidence>
<gene>
    <name evidence="7" type="ORF">D3250_05640</name>
</gene>
<accession>A0A3A4F2Y8</accession>
<keyword evidence="8" id="KW-1185">Reference proteome</keyword>
<comment type="subcellular location">
    <subcellularLocation>
        <location evidence="1">Membrane</location>
        <topology evidence="1">Multi-pass membrane protein</topology>
    </subcellularLocation>
</comment>
<protein>
    <submittedName>
        <fullName evidence="7">FUSC family protein</fullName>
    </submittedName>
</protein>
<dbReference type="Pfam" id="PF13515">
    <property type="entry name" value="FUSC_2"/>
    <property type="match status" value="1"/>
</dbReference>
<evidence type="ECO:0000256" key="4">
    <source>
        <dbReference type="ARBA" id="ARBA00023136"/>
    </source>
</evidence>
<keyword evidence="2 5" id="KW-0812">Transmembrane</keyword>
<evidence type="ECO:0000313" key="8">
    <source>
        <dbReference type="Proteomes" id="UP000266615"/>
    </source>
</evidence>
<dbReference type="GO" id="GO:0016020">
    <property type="term" value="C:membrane"/>
    <property type="evidence" value="ECO:0007669"/>
    <property type="project" value="UniProtKB-SubCell"/>
</dbReference>
<dbReference type="AlphaFoldDB" id="A0A3A4F2Y8"/>